<accession>A0A060DGG0</accession>
<evidence type="ECO:0000313" key="4">
    <source>
        <dbReference type="EMBL" id="AIB09898.1"/>
    </source>
</evidence>
<dbReference type="Proteomes" id="UP000243670">
    <property type="component" value="Nucleomorph 1"/>
</dbReference>
<evidence type="ECO:0000313" key="3">
    <source>
        <dbReference type="EMBL" id="AIB09718.1"/>
    </source>
</evidence>
<evidence type="ECO:0000313" key="2">
    <source>
        <dbReference type="EMBL" id="AIB09695.1"/>
    </source>
</evidence>
<protein>
    <submittedName>
        <fullName evidence="4">Uncharacterized protein</fullName>
    </submittedName>
</protein>
<dbReference type="AlphaFoldDB" id="A0A060DGG0"/>
<dbReference type="EMBL" id="CP006629">
    <property type="protein sequence ID" value="AIB10087.1"/>
    <property type="molecule type" value="Genomic_DNA"/>
</dbReference>
<reference evidence="4 7" key="1">
    <citation type="journal article" date="2014" name="BMC Genomics">
        <title>Nucleomorph and plastid genome sequences of the chlorarachniophyte Lotharella oceanica: convergent reductive evolution and frequent recombination in nucleomorph-bearing algae.</title>
        <authorList>
            <person name="Tanifuji G."/>
            <person name="Onodera N.T."/>
            <person name="Brown M.W."/>
            <person name="Curtis B.A."/>
            <person name="Roger A.J."/>
            <person name="Ka-Shu Wong G."/>
            <person name="Melkonian M."/>
            <person name="Archibald J.M."/>
        </authorList>
    </citation>
    <scope>NUCLEOTIDE SEQUENCE [LARGE SCALE GENOMIC DNA]</scope>
    <source>
        <strain evidence="4 7">CCMP622</strain>
    </source>
</reference>
<proteinExistence type="predicted"/>
<dbReference type="EMBL" id="CP006627">
    <property type="protein sequence ID" value="AIB09502.1"/>
    <property type="molecule type" value="Genomic_DNA"/>
</dbReference>
<organism evidence="4 7">
    <name type="scientific">Lotharella oceanica</name>
    <dbReference type="NCBI Taxonomy" id="641309"/>
    <lineage>
        <taxon>Eukaryota</taxon>
        <taxon>Sar</taxon>
        <taxon>Rhizaria</taxon>
        <taxon>Cercozoa</taxon>
        <taxon>Chlorarachniophyceae</taxon>
        <taxon>Lotharella</taxon>
    </lineage>
</organism>
<dbReference type="EMBL" id="CP006628">
    <property type="protein sequence ID" value="AIB09718.1"/>
    <property type="molecule type" value="Genomic_DNA"/>
</dbReference>
<dbReference type="Proteomes" id="UP000243670">
    <property type="component" value="Nucleomorph 2"/>
</dbReference>
<dbReference type="EMBL" id="CP006628">
    <property type="protein sequence ID" value="AIB09898.1"/>
    <property type="molecule type" value="Genomic_DNA"/>
</dbReference>
<geneLocation type="nucleomorph" evidence="4"/>
<sequence>MTRFNRANFLQTKWQLGRSMKGSVSNNKNARSTAPVVAGQDKRIVTVHSAIVENMIVCYRMRFASRASGWSEMSDRALNRVIKEVHMDCAMCPQ</sequence>
<evidence type="ECO:0000313" key="6">
    <source>
        <dbReference type="EMBL" id="AIB10087.1"/>
    </source>
</evidence>
<evidence type="ECO:0000313" key="7">
    <source>
        <dbReference type="Proteomes" id="UP000243670"/>
    </source>
</evidence>
<dbReference type="EMBL" id="CP006627">
    <property type="protein sequence ID" value="AIB09695.1"/>
    <property type="molecule type" value="Genomic_DNA"/>
</dbReference>
<gene>
    <name evidence="1" type="ORF">M951_chr115</name>
    <name evidence="2" type="ORF">M951_chr1216</name>
    <name evidence="3" type="ORF">M951_chr215</name>
    <name evidence="4" type="ORF">M951_chr2206</name>
    <name evidence="5" type="ORF">M951_chr315</name>
    <name evidence="6" type="ORF">M951_chr3190</name>
</gene>
<dbReference type="EMBL" id="CP006629">
    <property type="protein sequence ID" value="AIB09921.1"/>
    <property type="molecule type" value="Genomic_DNA"/>
</dbReference>
<evidence type="ECO:0000313" key="1">
    <source>
        <dbReference type="EMBL" id="AIB09502.1"/>
    </source>
</evidence>
<keyword evidence="4" id="KW-0542">Nucleomorph</keyword>
<name>A0A060DGG0_9EUKA</name>
<evidence type="ECO:0000313" key="5">
    <source>
        <dbReference type="EMBL" id="AIB09921.1"/>
    </source>
</evidence>
<dbReference type="Proteomes" id="UP000243670">
    <property type="component" value="Nucleomorph 3"/>
</dbReference>